<gene>
    <name evidence="3" type="ORF">UT67_C0002G0018</name>
</gene>
<dbReference type="Proteomes" id="UP000034855">
    <property type="component" value="Unassembled WGS sequence"/>
</dbReference>
<protein>
    <recommendedName>
        <fullName evidence="2">UPF0102 protein UT67_C0002G0018</fullName>
    </recommendedName>
</protein>
<dbReference type="Pfam" id="PF02021">
    <property type="entry name" value="UPF0102"/>
    <property type="match status" value="1"/>
</dbReference>
<dbReference type="PANTHER" id="PTHR34039:SF1">
    <property type="entry name" value="UPF0102 PROTEIN YRAN"/>
    <property type="match status" value="1"/>
</dbReference>
<comment type="similarity">
    <text evidence="1 2">Belongs to the UPF0102 family.</text>
</comment>
<accession>A0A0G0Q4U6</accession>
<evidence type="ECO:0000256" key="2">
    <source>
        <dbReference type="HAMAP-Rule" id="MF_00048"/>
    </source>
</evidence>
<comment type="caution">
    <text evidence="3">The sequence shown here is derived from an EMBL/GenBank/DDBJ whole genome shotgun (WGS) entry which is preliminary data.</text>
</comment>
<reference evidence="3 4" key="1">
    <citation type="journal article" date="2015" name="Nature">
        <title>rRNA introns, odd ribosomes, and small enigmatic genomes across a large radiation of phyla.</title>
        <authorList>
            <person name="Brown C.T."/>
            <person name="Hug L.A."/>
            <person name="Thomas B.C."/>
            <person name="Sharon I."/>
            <person name="Castelle C.J."/>
            <person name="Singh A."/>
            <person name="Wilkins M.J."/>
            <person name="Williams K.H."/>
            <person name="Banfield J.F."/>
        </authorList>
    </citation>
    <scope>NUCLEOTIDE SEQUENCE [LARGE SCALE GENOMIC DNA]</scope>
</reference>
<dbReference type="InterPro" id="IPR003509">
    <property type="entry name" value="UPF0102_YraN-like"/>
</dbReference>
<dbReference type="SUPFAM" id="SSF52980">
    <property type="entry name" value="Restriction endonuclease-like"/>
    <property type="match status" value="1"/>
</dbReference>
<dbReference type="InterPro" id="IPR011856">
    <property type="entry name" value="tRNA_endonuc-like_dom_sf"/>
</dbReference>
<evidence type="ECO:0000256" key="1">
    <source>
        <dbReference type="ARBA" id="ARBA00006738"/>
    </source>
</evidence>
<dbReference type="InterPro" id="IPR011335">
    <property type="entry name" value="Restrct_endonuc-II-like"/>
</dbReference>
<sequence>MSRRNKDLGDWGEEQACKFLERHGFKVIERNYHIVMGEIDVIATKGDDYYFIEVKTRTGSEFAHDDAISYFQKRKLAKAIRAYCYSRNVKDKSLITAGLIVEVKKGEGKVSFRFCVMC</sequence>
<name>A0A0G0Q4U6_9BACT</name>
<dbReference type="AlphaFoldDB" id="A0A0G0Q4U6"/>
<dbReference type="PANTHER" id="PTHR34039">
    <property type="entry name" value="UPF0102 PROTEIN YRAN"/>
    <property type="match status" value="1"/>
</dbReference>
<proteinExistence type="inferred from homology"/>
<dbReference type="GO" id="GO:0003676">
    <property type="term" value="F:nucleic acid binding"/>
    <property type="evidence" value="ECO:0007669"/>
    <property type="project" value="InterPro"/>
</dbReference>
<evidence type="ECO:0000313" key="3">
    <source>
        <dbReference type="EMBL" id="KKR35394.1"/>
    </source>
</evidence>
<dbReference type="HAMAP" id="MF_00048">
    <property type="entry name" value="UPF0102"/>
    <property type="match status" value="1"/>
</dbReference>
<dbReference type="EMBL" id="LBXR01000002">
    <property type="protein sequence ID" value="KKR35394.1"/>
    <property type="molecule type" value="Genomic_DNA"/>
</dbReference>
<evidence type="ECO:0000313" key="4">
    <source>
        <dbReference type="Proteomes" id="UP000034855"/>
    </source>
</evidence>
<dbReference type="Gene3D" id="3.40.1350.10">
    <property type="match status" value="1"/>
</dbReference>
<organism evidence="3 4">
    <name type="scientific">Candidatus Magasanikbacteria bacterium GW2011_GWA2_40_10</name>
    <dbReference type="NCBI Taxonomy" id="1619037"/>
    <lineage>
        <taxon>Bacteria</taxon>
        <taxon>Candidatus Magasanikiibacteriota</taxon>
    </lineage>
</organism>
<dbReference type="STRING" id="1619037.UT67_C0002G0018"/>